<feature type="region of interest" description="Disordered" evidence="9">
    <location>
        <begin position="172"/>
        <end position="191"/>
    </location>
</feature>
<dbReference type="GO" id="GO:0031514">
    <property type="term" value="C:motile cilium"/>
    <property type="evidence" value="ECO:0007669"/>
    <property type="project" value="UniProtKB-SubCell"/>
</dbReference>
<feature type="non-terminal residue" evidence="11">
    <location>
        <position position="380"/>
    </location>
</feature>
<comment type="caution">
    <text evidence="11">The sequence shown here is derived from an EMBL/GenBank/DDBJ whole genome shotgun (WGS) entry which is preliminary data.</text>
</comment>
<dbReference type="PANTHER" id="PTHR15504:SF0">
    <property type="entry name" value="CILIA- AND FLAGELLA-ASSOCIATED PROTEIN 45"/>
    <property type="match status" value="1"/>
</dbReference>
<feature type="region of interest" description="Disordered" evidence="9">
    <location>
        <begin position="228"/>
        <end position="285"/>
    </location>
</feature>
<dbReference type="InterPro" id="IPR033253">
    <property type="entry name" value="CFAP45"/>
</dbReference>
<evidence type="ECO:0000256" key="4">
    <source>
        <dbReference type="ARBA" id="ARBA00023069"/>
    </source>
</evidence>
<evidence type="ECO:0000256" key="5">
    <source>
        <dbReference type="ARBA" id="ARBA00023273"/>
    </source>
</evidence>
<evidence type="ECO:0000259" key="10">
    <source>
        <dbReference type="Pfam" id="PF13868"/>
    </source>
</evidence>
<feature type="compositionally biased region" description="Low complexity" evidence="9">
    <location>
        <begin position="1"/>
        <end position="12"/>
    </location>
</feature>
<dbReference type="Pfam" id="PF13868">
    <property type="entry name" value="TPH"/>
    <property type="match status" value="1"/>
</dbReference>
<keyword evidence="2" id="KW-0282">Flagellum</keyword>
<evidence type="ECO:0000256" key="6">
    <source>
        <dbReference type="ARBA" id="ARBA00034116"/>
    </source>
</evidence>
<name>A0A7L1GLM0_9PICI</name>
<evidence type="ECO:0000313" key="11">
    <source>
        <dbReference type="EMBL" id="NXN14797.1"/>
    </source>
</evidence>
<feature type="region of interest" description="Disordered" evidence="9">
    <location>
        <begin position="1"/>
        <end position="25"/>
    </location>
</feature>
<sequence length="380" mass="46306">SAARQAAARQQQTGPRSELEEEARERAQHLLQRANRMRMEQEDEIKEFSEMILGAKCHMIRDAQVLEKQLISRELEEEEKRLDRMMEVERKRAEEMQEDLERRRKQELIRGRQGIVRQMEQNAEEQALRDAQREQEAQELLEHLERLKMEDLKELERKQEQQKQIQAEIRRINNENQKLKEKQREQERLEDEKVLEYQRRKMELEAKLEAEQERLRVEKEKELARLRAMQERAQDRQAEQDALRAKRSQEAAERQWRRKEREAARRKAEEEEALKQSRLQQVAHRQHNLAVQMQQDQLEFQRILRAQQEHLEKVKAEEERRAGLRLAHASDIRRQIQERQQQLARERAAAFEECQRLQEEARRRSQRIAQLKQQKMQELR</sequence>
<evidence type="ECO:0000256" key="9">
    <source>
        <dbReference type="SAM" id="MobiDB-lite"/>
    </source>
</evidence>
<feature type="non-terminal residue" evidence="11">
    <location>
        <position position="1"/>
    </location>
</feature>
<keyword evidence="4" id="KW-0969">Cilium</keyword>
<feature type="compositionally biased region" description="Basic and acidic residues" evidence="9">
    <location>
        <begin position="228"/>
        <end position="275"/>
    </location>
</feature>
<protein>
    <recommendedName>
        <fullName evidence="7">Cilia- and flagella-associated protein 45</fullName>
    </recommendedName>
</protein>
<feature type="domain" description="Trichohyalin-plectin-homology" evidence="10">
    <location>
        <begin position="39"/>
        <end position="379"/>
    </location>
</feature>
<evidence type="ECO:0000256" key="8">
    <source>
        <dbReference type="SAM" id="Coils"/>
    </source>
</evidence>
<accession>A0A7L1GLM0</accession>
<evidence type="ECO:0000256" key="1">
    <source>
        <dbReference type="ARBA" id="ARBA00004230"/>
    </source>
</evidence>
<evidence type="ECO:0000256" key="7">
    <source>
        <dbReference type="ARBA" id="ARBA00034142"/>
    </source>
</evidence>
<comment type="subcellular location">
    <subcellularLocation>
        <location evidence="1">Cell projection</location>
        <location evidence="1">Cilium</location>
        <location evidence="1">Flagellum</location>
    </subcellularLocation>
</comment>
<organism evidence="11 12">
    <name type="scientific">Indicator maculatus</name>
    <name type="common">spotted honeyguide</name>
    <dbReference type="NCBI Taxonomy" id="545262"/>
    <lineage>
        <taxon>Eukaryota</taxon>
        <taxon>Metazoa</taxon>
        <taxon>Chordata</taxon>
        <taxon>Craniata</taxon>
        <taxon>Vertebrata</taxon>
        <taxon>Euteleostomi</taxon>
        <taxon>Archelosauria</taxon>
        <taxon>Archosauria</taxon>
        <taxon>Dinosauria</taxon>
        <taxon>Saurischia</taxon>
        <taxon>Theropoda</taxon>
        <taxon>Coelurosauria</taxon>
        <taxon>Aves</taxon>
        <taxon>Neognathae</taxon>
        <taxon>Neoaves</taxon>
        <taxon>Telluraves</taxon>
        <taxon>Coraciimorphae</taxon>
        <taxon>Piciformes</taxon>
        <taxon>Indicatoridae</taxon>
        <taxon>Indicator</taxon>
    </lineage>
</organism>
<feature type="coiled-coil region" evidence="8">
    <location>
        <begin position="329"/>
        <end position="374"/>
    </location>
</feature>
<dbReference type="OrthoDB" id="1902038at2759"/>
<reference evidence="11 12" key="1">
    <citation type="submission" date="2019-09" db="EMBL/GenBank/DDBJ databases">
        <title>Bird 10,000 Genomes (B10K) Project - Family phase.</title>
        <authorList>
            <person name="Zhang G."/>
        </authorList>
    </citation>
    <scope>NUCLEOTIDE SEQUENCE [LARGE SCALE GENOMIC DNA]</scope>
    <source>
        <strain evidence="11">B10K-DU-001-78</strain>
        <tissue evidence="11">Muscle</tissue>
    </source>
</reference>
<evidence type="ECO:0000256" key="3">
    <source>
        <dbReference type="ARBA" id="ARBA00023054"/>
    </source>
</evidence>
<dbReference type="PANTHER" id="PTHR15504">
    <property type="entry name" value="NASOPHARYNGEAL EPITHELIUM SPECIFIC PROTEIN 1"/>
    <property type="match status" value="1"/>
</dbReference>
<dbReference type="InterPro" id="IPR043597">
    <property type="entry name" value="TPH_dom"/>
</dbReference>
<proteinExistence type="inferred from homology"/>
<evidence type="ECO:0000313" key="12">
    <source>
        <dbReference type="Proteomes" id="UP000557230"/>
    </source>
</evidence>
<dbReference type="Proteomes" id="UP000557230">
    <property type="component" value="Unassembled WGS sequence"/>
</dbReference>
<keyword evidence="12" id="KW-1185">Reference proteome</keyword>
<gene>
    <name evidence="11" type="primary">Cfap45</name>
    <name evidence="11" type="ORF">INDMAC_R07927</name>
</gene>
<comment type="similarity">
    <text evidence="6">Belongs to the CFAP45 family.</text>
</comment>
<keyword evidence="5" id="KW-0966">Cell projection</keyword>
<dbReference type="AlphaFoldDB" id="A0A7L1GLM0"/>
<keyword evidence="3 8" id="KW-0175">Coiled coil</keyword>
<evidence type="ECO:0000256" key="2">
    <source>
        <dbReference type="ARBA" id="ARBA00022846"/>
    </source>
</evidence>
<dbReference type="EMBL" id="VXBD01009880">
    <property type="protein sequence ID" value="NXN14797.1"/>
    <property type="molecule type" value="Genomic_DNA"/>
</dbReference>